<proteinExistence type="predicted"/>
<dbReference type="AlphaFoldDB" id="A0A5B9D8J7"/>
<evidence type="ECO:0000313" key="1">
    <source>
        <dbReference type="EMBL" id="QEE15393.1"/>
    </source>
</evidence>
<protein>
    <submittedName>
        <fullName evidence="1">Uncharacterized protein</fullName>
    </submittedName>
</protein>
<accession>A0A5B9D8J7</accession>
<gene>
    <name evidence="1" type="ORF">DSAG12_01218</name>
</gene>
<organism evidence="1">
    <name type="scientific">Promethearchaeum syntrophicum</name>
    <dbReference type="NCBI Taxonomy" id="2594042"/>
    <lineage>
        <taxon>Archaea</taxon>
        <taxon>Promethearchaeati</taxon>
        <taxon>Promethearchaeota</taxon>
        <taxon>Promethearchaeia</taxon>
        <taxon>Promethearchaeales</taxon>
        <taxon>Promethearchaeaceae</taxon>
        <taxon>Promethearchaeum</taxon>
    </lineage>
</organism>
<name>A0A5B9D8J7_9ARCH</name>
<reference evidence="1" key="1">
    <citation type="journal article" date="2020" name="Nature">
        <title>Isolation of an archaeon at the prokaryote-eukaryote interface.</title>
        <authorList>
            <person name="Imachi H."/>
            <person name="Nobu M.K."/>
            <person name="Nakahara N."/>
            <person name="Morono Y."/>
            <person name="Ogawara M."/>
            <person name="Takaki Y."/>
            <person name="Takano Y."/>
            <person name="Uematsu K."/>
            <person name="Ikuta T."/>
            <person name="Ito M."/>
            <person name="Matsui Y."/>
            <person name="Miyazaki M."/>
            <person name="Murata K."/>
            <person name="Saito Y."/>
            <person name="Sakai S."/>
            <person name="Song C."/>
            <person name="Tasumi E."/>
            <person name="Yamanaka Y."/>
            <person name="Yamaguchi T."/>
            <person name="Kamagata Y."/>
            <person name="Tamaki H."/>
            <person name="Takai K."/>
        </authorList>
    </citation>
    <scope>NUCLEOTIDE SEQUENCE [LARGE SCALE GENOMIC DNA]</scope>
    <source>
        <strain evidence="1">MK-D1</strain>
    </source>
</reference>
<dbReference type="EMBL" id="CP042905">
    <property type="protein sequence ID" value="QEE15393.1"/>
    <property type="molecule type" value="Genomic_DNA"/>
</dbReference>
<sequence>MGLLSEKCFEHTFCVRLIIVKNVRLIYSEKKDFKEFSHFYLGSFNPFFVNACKYRILEKN</sequence>